<comment type="subcellular location">
    <subcellularLocation>
        <location evidence="1">Cell envelope</location>
    </subcellularLocation>
</comment>
<dbReference type="EMBL" id="SUYC01000017">
    <property type="protein sequence ID" value="MBE6271777.1"/>
    <property type="molecule type" value="Genomic_DNA"/>
</dbReference>
<comment type="caution">
    <text evidence="3">The sequence shown here is derived from an EMBL/GenBank/DDBJ whole genome shotgun (WGS) entry which is preliminary data.</text>
</comment>
<gene>
    <name evidence="3" type="ORF">E7101_12665</name>
</gene>
<dbReference type="Proteomes" id="UP000806522">
    <property type="component" value="Unassembled WGS sequence"/>
</dbReference>
<keyword evidence="2" id="KW-0732">Signal</keyword>
<dbReference type="AlphaFoldDB" id="A0A9D5P3G0"/>
<proteinExistence type="predicted"/>
<evidence type="ECO:0000313" key="4">
    <source>
        <dbReference type="Proteomes" id="UP000806522"/>
    </source>
</evidence>
<dbReference type="NCBIfam" id="TIGR02543">
    <property type="entry name" value="List_Bact_rpt"/>
    <property type="match status" value="1"/>
</dbReference>
<accession>A0A9D5P3G0</accession>
<sequence>MRRILFFIVLLLTAATGARAESVTFYPAEVYEFYPLNTTFTTEKQGVWLTSQLGQWHGSEEPCFYLNLITSETRLFPMIVEAPEGYALTSVVLQTSTGLYGTPGGVWSNWRDELNNNHGDNVIHSGTTPGSTITVALTRARSSVEIYANSFIELSSITVNYAPAYTITYDTNGGIDPPDSQLKLPDVALTLRGTGSYLTRTGYTCDGWATSPDGDKVYDLGGTYTANADATLYAHWNIVDYSITYHLNGGTLDTPNPTTYNIESAAITLNNPTKEGYVFVGWTGSNGTTPQTSVTIPTGSADNRYYTANWWMEEMELANAADNSSAIITAEASGMHNNVTLTDRTLYRDGDWNTLCLPFDLATLIGTPLEGFTVKTLTSSDFDNGTLTMNFSDDLTSIEAGVPYIVKNTPVIISSTADWDTFAQNVTNGTDSYKGKVVKLAADISVSTMAGAADYPFKGSFDGCGHTLTVNLTATSKKFCAPFRYLDGATIVNLIVAGNISTGSCIYCGSIVGDAKGVSTIKNCRSSVVISNGTPNNNNRNGGLVGFVASGSRVNISNCLFVGKMLTTSTAKGCGGIVGAGYYSLTITNSLYAPAAATGSETWVSSENSSTFCCEGGTVSNCYYTQTLGTAQGTSANGMSNDQLLAALGSGWQISGGKVVPKMDESADIHNPVFTDVLVSTVTASVSTDYVDFIGTYSPEVIYESGDKHSLYLGSGNTLYYPTREGFEVNSCRAYFQLKNGLTAGEPTSPSANFRAFVLNFGEGEETAIRTLSADSNDSVHGTGWYTTSGVKLQGKPTAKGLYIVNGKKVIIK</sequence>
<dbReference type="InterPro" id="IPR013378">
    <property type="entry name" value="InlB-like_B-rpt"/>
</dbReference>
<evidence type="ECO:0008006" key="5">
    <source>
        <dbReference type="Google" id="ProtNLM"/>
    </source>
</evidence>
<name>A0A9D5P3G0_XYLRU</name>
<evidence type="ECO:0000256" key="2">
    <source>
        <dbReference type="SAM" id="SignalP"/>
    </source>
</evidence>
<evidence type="ECO:0000256" key="1">
    <source>
        <dbReference type="ARBA" id="ARBA00004196"/>
    </source>
</evidence>
<reference evidence="3" key="1">
    <citation type="submission" date="2019-04" db="EMBL/GenBank/DDBJ databases">
        <title>Evolution of Biomass-Degrading Anaerobic Consortia Revealed by Metagenomics.</title>
        <authorList>
            <person name="Peng X."/>
        </authorList>
    </citation>
    <scope>NUCLEOTIDE SEQUENCE</scope>
    <source>
        <strain evidence="3">SIG140</strain>
    </source>
</reference>
<organism evidence="3 4">
    <name type="scientific">Xylanibacter ruminicola</name>
    <name type="common">Prevotella ruminicola</name>
    <dbReference type="NCBI Taxonomy" id="839"/>
    <lineage>
        <taxon>Bacteria</taxon>
        <taxon>Pseudomonadati</taxon>
        <taxon>Bacteroidota</taxon>
        <taxon>Bacteroidia</taxon>
        <taxon>Bacteroidales</taxon>
        <taxon>Prevotellaceae</taxon>
        <taxon>Xylanibacter</taxon>
    </lineage>
</organism>
<protein>
    <recommendedName>
        <fullName evidence="5">Listeria/Bacterioides repeat-containing protein</fullName>
    </recommendedName>
</protein>
<dbReference type="Gene3D" id="2.160.20.110">
    <property type="match status" value="1"/>
</dbReference>
<dbReference type="Pfam" id="PF09479">
    <property type="entry name" value="Flg_new"/>
    <property type="match status" value="2"/>
</dbReference>
<feature type="chain" id="PRO_5039379520" description="Listeria/Bacterioides repeat-containing protein" evidence="2">
    <location>
        <begin position="21"/>
        <end position="813"/>
    </location>
</feature>
<evidence type="ECO:0000313" key="3">
    <source>
        <dbReference type="EMBL" id="MBE6271777.1"/>
    </source>
</evidence>
<feature type="signal peptide" evidence="2">
    <location>
        <begin position="1"/>
        <end position="20"/>
    </location>
</feature>
<dbReference type="GO" id="GO:0030313">
    <property type="term" value="C:cell envelope"/>
    <property type="evidence" value="ECO:0007669"/>
    <property type="project" value="UniProtKB-SubCell"/>
</dbReference>
<dbReference type="InterPro" id="IPR042229">
    <property type="entry name" value="Listeria/Bacterioides_rpt_sf"/>
</dbReference>
<dbReference type="Gene3D" id="2.60.40.4270">
    <property type="entry name" value="Listeria-Bacteroides repeat domain"/>
    <property type="match status" value="2"/>
</dbReference>